<organism evidence="3 4">
    <name type="scientific">Ornithinimicrobium tianjinense</name>
    <dbReference type="NCBI Taxonomy" id="1195761"/>
    <lineage>
        <taxon>Bacteria</taxon>
        <taxon>Bacillati</taxon>
        <taxon>Actinomycetota</taxon>
        <taxon>Actinomycetes</taxon>
        <taxon>Micrococcales</taxon>
        <taxon>Ornithinimicrobiaceae</taxon>
        <taxon>Ornithinimicrobium</taxon>
    </lineage>
</organism>
<protein>
    <recommendedName>
        <fullName evidence="2">BioF2-like acetyltransferase domain-containing protein</fullName>
    </recommendedName>
</protein>
<reference evidence="3" key="2">
    <citation type="submission" date="2020-09" db="EMBL/GenBank/DDBJ databases">
        <authorList>
            <person name="Sun Q."/>
            <person name="Zhou Y."/>
        </authorList>
    </citation>
    <scope>NUCLEOTIDE SEQUENCE</scope>
    <source>
        <strain evidence="3">CGMCC 1.12160</strain>
    </source>
</reference>
<dbReference type="RefSeq" id="WP_188430138.1">
    <property type="nucleotide sequence ID" value="NZ_BAABKH010000001.1"/>
</dbReference>
<dbReference type="GO" id="GO:0000225">
    <property type="term" value="F:N-acetylglucosaminylphosphatidylinositol deacetylase activity"/>
    <property type="evidence" value="ECO:0007669"/>
    <property type="project" value="TreeGrafter"/>
</dbReference>
<feature type="domain" description="BioF2-like acetyltransferase" evidence="2">
    <location>
        <begin position="175"/>
        <end position="325"/>
    </location>
</feature>
<sequence>MIETVICSTTEELAQLRDEWEALETPDGAYYTTHRFVSAWWGSYQDAPGYRLHVVVVRQDGRAVGIAPFAFRPEERDGRTVDVLRWASHGDYMCVLVAHDAAAAAPATVMARVLDELQRIIDDGEAFSVHLPSVQSESDFAWHVRTSQRYHQKLTFLIENPYIDLRRPRTVPSHARKYRNQFLRDREASFTVFRGDEHGILERIAEVHRAEKEHLVEARSRTERHSLYEDDRRVEHLRRVFHDTDDTLTFAFHEGDAATGRVLAYRTVFRHGRRLFSWNSAYLPEMERYRMGKVLQLQIVEHLEASELTDEIDEFDLGAGKYPWKFEWTPLHRPTYRFLLKPGTPKTPTITKPTTMKPITMKPESEQPMKSQPSAPVPSRLPLWRRAARRGVRETLARLPERHADTVRRIVRTRRPRRGTVVWYVPHADDESIFMGGAIASERGRRNIVVLLTRGDASQAIAGVGAKLGRALSVDEFVAARDLEFRAALSHLGVREQDVVRANLPDGALTAELVLEVVRRQARRHPGASHRTMSYLDVHADHAAAGRALRLAHAEGLVRDARFYLPVPQVVDERAARVELDPTAIKAKAAALREYQQWRPEEGRLAVGWRSVADLIVFHRRTPHERVHGPDLD</sequence>
<dbReference type="Proteomes" id="UP000605670">
    <property type="component" value="Unassembled WGS sequence"/>
</dbReference>
<dbReference type="Pfam" id="PF13480">
    <property type="entry name" value="Acetyltransf_6"/>
    <property type="match status" value="1"/>
</dbReference>
<reference evidence="3" key="1">
    <citation type="journal article" date="2014" name="Int. J. Syst. Evol. Microbiol.">
        <title>Complete genome sequence of Corynebacterium casei LMG S-19264T (=DSM 44701T), isolated from a smear-ripened cheese.</title>
        <authorList>
            <consortium name="US DOE Joint Genome Institute (JGI-PGF)"/>
            <person name="Walter F."/>
            <person name="Albersmeier A."/>
            <person name="Kalinowski J."/>
            <person name="Ruckert C."/>
        </authorList>
    </citation>
    <scope>NUCLEOTIDE SEQUENCE</scope>
    <source>
        <strain evidence="3">CGMCC 1.12160</strain>
    </source>
</reference>
<dbReference type="PANTHER" id="PTHR12993:SF11">
    <property type="entry name" value="N-ACETYLGLUCOSAMINYL-PHOSPHATIDYLINOSITOL DE-N-ACETYLASE"/>
    <property type="match status" value="1"/>
</dbReference>
<evidence type="ECO:0000313" key="4">
    <source>
        <dbReference type="Proteomes" id="UP000605670"/>
    </source>
</evidence>
<keyword evidence="1" id="KW-0862">Zinc</keyword>
<proteinExistence type="predicted"/>
<evidence type="ECO:0000259" key="2">
    <source>
        <dbReference type="Pfam" id="PF13480"/>
    </source>
</evidence>
<dbReference type="SUPFAM" id="SSF55729">
    <property type="entry name" value="Acyl-CoA N-acyltransferases (Nat)"/>
    <property type="match status" value="1"/>
</dbReference>
<dbReference type="InterPro" id="IPR003737">
    <property type="entry name" value="GlcNAc_PI_deacetylase-related"/>
</dbReference>
<dbReference type="Pfam" id="PF02585">
    <property type="entry name" value="PIG-L"/>
    <property type="match status" value="1"/>
</dbReference>
<dbReference type="AlphaFoldDB" id="A0A917BLW1"/>
<dbReference type="InterPro" id="IPR024078">
    <property type="entry name" value="LmbE-like_dom_sf"/>
</dbReference>
<evidence type="ECO:0000256" key="1">
    <source>
        <dbReference type="ARBA" id="ARBA00022833"/>
    </source>
</evidence>
<dbReference type="EMBL" id="BMEM01000002">
    <property type="protein sequence ID" value="GGF51274.1"/>
    <property type="molecule type" value="Genomic_DNA"/>
</dbReference>
<accession>A0A917BLW1</accession>
<dbReference type="Gene3D" id="3.40.50.10320">
    <property type="entry name" value="LmbE-like"/>
    <property type="match status" value="1"/>
</dbReference>
<evidence type="ECO:0000313" key="3">
    <source>
        <dbReference type="EMBL" id="GGF51274.1"/>
    </source>
</evidence>
<dbReference type="GO" id="GO:0016137">
    <property type="term" value="P:glycoside metabolic process"/>
    <property type="evidence" value="ECO:0007669"/>
    <property type="project" value="UniProtKB-ARBA"/>
</dbReference>
<dbReference type="PANTHER" id="PTHR12993">
    <property type="entry name" value="N-ACETYLGLUCOSAMINYL-PHOSPHATIDYLINOSITOL DE-N-ACETYLASE-RELATED"/>
    <property type="match status" value="1"/>
</dbReference>
<gene>
    <name evidence="3" type="ORF">GCM10011366_18860</name>
</gene>
<comment type="caution">
    <text evidence="3">The sequence shown here is derived from an EMBL/GenBank/DDBJ whole genome shotgun (WGS) entry which is preliminary data.</text>
</comment>
<dbReference type="InterPro" id="IPR038740">
    <property type="entry name" value="BioF2-like_GNAT_dom"/>
</dbReference>
<dbReference type="InterPro" id="IPR016181">
    <property type="entry name" value="Acyl_CoA_acyltransferase"/>
</dbReference>
<name>A0A917BLW1_9MICO</name>
<keyword evidence="4" id="KW-1185">Reference proteome</keyword>
<dbReference type="SUPFAM" id="SSF102588">
    <property type="entry name" value="LmbE-like"/>
    <property type="match status" value="1"/>
</dbReference>